<keyword evidence="3" id="KW-1185">Reference proteome</keyword>
<name>A0AAJ0FDK1_9PEZI</name>
<protein>
    <submittedName>
        <fullName evidence="2">Uncharacterized protein</fullName>
    </submittedName>
</protein>
<evidence type="ECO:0000313" key="3">
    <source>
        <dbReference type="Proteomes" id="UP001244011"/>
    </source>
</evidence>
<accession>A0AAJ0FDK1</accession>
<proteinExistence type="predicted"/>
<reference evidence="2" key="1">
    <citation type="submission" date="2023-06" db="EMBL/GenBank/DDBJ databases">
        <title>Genome-scale phylogeny and comparative genomics of the fungal order Sordariales.</title>
        <authorList>
            <consortium name="Lawrence Berkeley National Laboratory"/>
            <person name="Hensen N."/>
            <person name="Bonometti L."/>
            <person name="Westerberg I."/>
            <person name="Brannstrom I.O."/>
            <person name="Guillou S."/>
            <person name="Cros-Aarteil S."/>
            <person name="Calhoun S."/>
            <person name="Haridas S."/>
            <person name="Kuo A."/>
            <person name="Mondo S."/>
            <person name="Pangilinan J."/>
            <person name="Riley R."/>
            <person name="Labutti K."/>
            <person name="Andreopoulos B."/>
            <person name="Lipzen A."/>
            <person name="Chen C."/>
            <person name="Yanf M."/>
            <person name="Daum C."/>
            <person name="Ng V."/>
            <person name="Clum A."/>
            <person name="Steindorff A."/>
            <person name="Ohm R."/>
            <person name="Martin F."/>
            <person name="Silar P."/>
            <person name="Natvig D."/>
            <person name="Lalanne C."/>
            <person name="Gautier V."/>
            <person name="Ament-Velasquez S.L."/>
            <person name="Kruys A."/>
            <person name="Hutchinson M.I."/>
            <person name="Powell A.J."/>
            <person name="Barry K."/>
            <person name="Miller A.N."/>
            <person name="Grigoriev I.V."/>
            <person name="Debuchy R."/>
            <person name="Gladieux P."/>
            <person name="Thoren M.H."/>
            <person name="Johannesson H."/>
        </authorList>
    </citation>
    <scope>NUCLEOTIDE SEQUENCE</scope>
    <source>
        <strain evidence="2">8032-3</strain>
    </source>
</reference>
<gene>
    <name evidence="2" type="ORF">QBC33DRAFT_562885</name>
</gene>
<sequence length="111" mass="11732">MAQTPAQADATEPSKPGPPNDIEKSSPKMVGVSTGHEHHYVTATLAIMSQFNSIQNLVPAPQIPTAMAIVLFCQPMGDAVILVAANAIFSNTLRNELRKHVAETGVDVPTS</sequence>
<dbReference type="GeneID" id="85313426"/>
<dbReference type="EMBL" id="MU839028">
    <property type="protein sequence ID" value="KAK1763332.1"/>
    <property type="molecule type" value="Genomic_DNA"/>
</dbReference>
<dbReference type="RefSeq" id="XP_060279545.1">
    <property type="nucleotide sequence ID" value="XM_060430239.1"/>
</dbReference>
<evidence type="ECO:0000313" key="2">
    <source>
        <dbReference type="EMBL" id="KAK1763332.1"/>
    </source>
</evidence>
<organism evidence="2 3">
    <name type="scientific">Phialemonium atrogriseum</name>
    <dbReference type="NCBI Taxonomy" id="1093897"/>
    <lineage>
        <taxon>Eukaryota</taxon>
        <taxon>Fungi</taxon>
        <taxon>Dikarya</taxon>
        <taxon>Ascomycota</taxon>
        <taxon>Pezizomycotina</taxon>
        <taxon>Sordariomycetes</taxon>
        <taxon>Sordariomycetidae</taxon>
        <taxon>Cephalothecales</taxon>
        <taxon>Cephalothecaceae</taxon>
        <taxon>Phialemonium</taxon>
    </lineage>
</organism>
<comment type="caution">
    <text evidence="2">The sequence shown here is derived from an EMBL/GenBank/DDBJ whole genome shotgun (WGS) entry which is preliminary data.</text>
</comment>
<dbReference type="Proteomes" id="UP001244011">
    <property type="component" value="Unassembled WGS sequence"/>
</dbReference>
<feature type="region of interest" description="Disordered" evidence="1">
    <location>
        <begin position="1"/>
        <end position="34"/>
    </location>
</feature>
<evidence type="ECO:0000256" key="1">
    <source>
        <dbReference type="SAM" id="MobiDB-lite"/>
    </source>
</evidence>
<dbReference type="AlphaFoldDB" id="A0AAJ0FDK1"/>